<protein>
    <submittedName>
        <fullName evidence="2">Ovule protein</fullName>
    </submittedName>
</protein>
<dbReference type="WBParaSite" id="Hba_19961">
    <property type="protein sequence ID" value="Hba_19961"/>
    <property type="gene ID" value="Hba_19961"/>
</dbReference>
<organism evidence="1 2">
    <name type="scientific">Heterorhabditis bacteriophora</name>
    <name type="common">Entomopathogenic nematode worm</name>
    <dbReference type="NCBI Taxonomy" id="37862"/>
    <lineage>
        <taxon>Eukaryota</taxon>
        <taxon>Metazoa</taxon>
        <taxon>Ecdysozoa</taxon>
        <taxon>Nematoda</taxon>
        <taxon>Chromadorea</taxon>
        <taxon>Rhabditida</taxon>
        <taxon>Rhabditina</taxon>
        <taxon>Rhabditomorpha</taxon>
        <taxon>Strongyloidea</taxon>
        <taxon>Heterorhabditidae</taxon>
        <taxon>Heterorhabditis</taxon>
    </lineage>
</organism>
<dbReference type="AlphaFoldDB" id="A0A1I7XQE4"/>
<evidence type="ECO:0000313" key="1">
    <source>
        <dbReference type="Proteomes" id="UP000095283"/>
    </source>
</evidence>
<sequence length="66" mass="7808">MFINTCNVFHVKRYMFRFRTTVRPTTHMSFNFLPTEDYVPSVTRVAPPSPQSRSRVARTLQRLLCT</sequence>
<reference evidence="2" key="1">
    <citation type="submission" date="2016-11" db="UniProtKB">
        <authorList>
            <consortium name="WormBaseParasite"/>
        </authorList>
    </citation>
    <scope>IDENTIFICATION</scope>
</reference>
<keyword evidence="1" id="KW-1185">Reference proteome</keyword>
<name>A0A1I7XQE4_HETBA</name>
<dbReference type="Proteomes" id="UP000095283">
    <property type="component" value="Unplaced"/>
</dbReference>
<proteinExistence type="predicted"/>
<accession>A0A1I7XQE4</accession>
<evidence type="ECO:0000313" key="2">
    <source>
        <dbReference type="WBParaSite" id="Hba_19961"/>
    </source>
</evidence>